<protein>
    <recommendedName>
        <fullName evidence="4">Zinc finger GRF-type domain-containing protein</fullName>
    </recommendedName>
</protein>
<name>A0ABC8K918_ERUVS</name>
<gene>
    <name evidence="2" type="ORF">ERUC_LOCUS20087</name>
</gene>
<keyword evidence="1" id="KW-0175">Coiled coil</keyword>
<evidence type="ECO:0000313" key="3">
    <source>
        <dbReference type="Proteomes" id="UP001642260"/>
    </source>
</evidence>
<evidence type="ECO:0008006" key="4">
    <source>
        <dbReference type="Google" id="ProtNLM"/>
    </source>
</evidence>
<reference evidence="2 3" key="1">
    <citation type="submission" date="2022-03" db="EMBL/GenBank/DDBJ databases">
        <authorList>
            <person name="Macdonald S."/>
            <person name="Ahmed S."/>
            <person name="Newling K."/>
        </authorList>
    </citation>
    <scope>NUCLEOTIDE SEQUENCE [LARGE SCALE GENOMIC DNA]</scope>
</reference>
<dbReference type="AlphaFoldDB" id="A0ABC8K918"/>
<dbReference type="EMBL" id="CAKOAT010191821">
    <property type="protein sequence ID" value="CAH8354332.1"/>
    <property type="molecule type" value="Genomic_DNA"/>
</dbReference>
<feature type="coiled-coil region" evidence="1">
    <location>
        <begin position="53"/>
        <end position="80"/>
    </location>
</feature>
<organism evidence="2 3">
    <name type="scientific">Eruca vesicaria subsp. sativa</name>
    <name type="common">Garden rocket</name>
    <name type="synonym">Eruca sativa</name>
    <dbReference type="NCBI Taxonomy" id="29727"/>
    <lineage>
        <taxon>Eukaryota</taxon>
        <taxon>Viridiplantae</taxon>
        <taxon>Streptophyta</taxon>
        <taxon>Embryophyta</taxon>
        <taxon>Tracheophyta</taxon>
        <taxon>Spermatophyta</taxon>
        <taxon>Magnoliopsida</taxon>
        <taxon>eudicotyledons</taxon>
        <taxon>Gunneridae</taxon>
        <taxon>Pentapetalae</taxon>
        <taxon>rosids</taxon>
        <taxon>malvids</taxon>
        <taxon>Brassicales</taxon>
        <taxon>Brassicaceae</taxon>
        <taxon>Brassiceae</taxon>
        <taxon>Eruca</taxon>
    </lineage>
</organism>
<sequence length="91" mass="10615">MEVGSSSRGRNSGRRRCQCGLPAAISQAWTDKNPGRRFYGCPRGRHKMAKKALIEARDEIHEKNRVIEELKKTILEMRNDEIVRQFEQFQL</sequence>
<proteinExistence type="predicted"/>
<dbReference type="PANTHER" id="PTHR33248">
    <property type="entry name" value="ZINC ION-BINDING PROTEIN"/>
    <property type="match status" value="1"/>
</dbReference>
<accession>A0ABC8K918</accession>
<keyword evidence="3" id="KW-1185">Reference proteome</keyword>
<dbReference type="Proteomes" id="UP001642260">
    <property type="component" value="Unassembled WGS sequence"/>
</dbReference>
<comment type="caution">
    <text evidence="2">The sequence shown here is derived from an EMBL/GenBank/DDBJ whole genome shotgun (WGS) entry which is preliminary data.</text>
</comment>
<evidence type="ECO:0000313" key="2">
    <source>
        <dbReference type="EMBL" id="CAH8354332.1"/>
    </source>
</evidence>
<evidence type="ECO:0000256" key="1">
    <source>
        <dbReference type="SAM" id="Coils"/>
    </source>
</evidence>